<feature type="transmembrane region" description="Helical" evidence="1">
    <location>
        <begin position="20"/>
        <end position="45"/>
    </location>
</feature>
<evidence type="ECO:0000256" key="1">
    <source>
        <dbReference type="SAM" id="Phobius"/>
    </source>
</evidence>
<reference evidence="3" key="1">
    <citation type="submission" date="2016-11" db="EMBL/GenBank/DDBJ databases">
        <authorList>
            <person name="Varghese N."/>
            <person name="Submissions S."/>
        </authorList>
    </citation>
    <scope>NUCLEOTIDE SEQUENCE [LARGE SCALE GENOMIC DNA]</scope>
    <source>
        <strain evidence="3">DSM 26349</strain>
    </source>
</reference>
<name>A0A1M6EE28_9FLAO</name>
<organism evidence="2 3">
    <name type="scientific">Aequorivita viscosa</name>
    <dbReference type="NCBI Taxonomy" id="797419"/>
    <lineage>
        <taxon>Bacteria</taxon>
        <taxon>Pseudomonadati</taxon>
        <taxon>Bacteroidota</taxon>
        <taxon>Flavobacteriia</taxon>
        <taxon>Flavobacteriales</taxon>
        <taxon>Flavobacteriaceae</taxon>
        <taxon>Aequorivita</taxon>
    </lineage>
</organism>
<dbReference type="AlphaFoldDB" id="A0A1M6EE28"/>
<protein>
    <recommendedName>
        <fullName evidence="4">HEAT repeat-containing protein</fullName>
    </recommendedName>
</protein>
<keyword evidence="1" id="KW-1133">Transmembrane helix</keyword>
<gene>
    <name evidence="2" type="ORF">SAMN04487908_10643</name>
</gene>
<evidence type="ECO:0000313" key="2">
    <source>
        <dbReference type="EMBL" id="SHI83570.1"/>
    </source>
</evidence>
<evidence type="ECO:0000313" key="3">
    <source>
        <dbReference type="Proteomes" id="UP000184172"/>
    </source>
</evidence>
<dbReference type="STRING" id="797419.SAMN05216556_101114"/>
<sequence length="381" mass="45036">MSVFDYYYYYYSAVFAGYPVIIKIAIFIILILFSLTVMSLIRFFYIRHKQILKAKRKKKIKKIYKANLIDILYFSFKELSVQDLNADAELPEPQKKWQKRMLTDLILKVKSDKSYEMDGGVFQSYNYINLLTYFKLYDYWVNEISSTDISKAIRALRVINEIGGGVRGSAFSSSVYHRNGYLRKFARMTYTRFDSHDPYKFLEQGLDDHFNKFDEKRLHYILIEMNKDHPIPLLTKWVRNSTKENYKGFLVREMGFFKQYESIPFLVELYKTEQSILVKCEIMETLGELEYEPLIDLAKEEFNSASKPLQTSIIEGLRLLKSRKSLPFLTETYQSTQFSETKIKIVEMLQEFDEEGMSILISLSEKSSSKFEENLFAYALN</sequence>
<accession>A0A1M6EE28</accession>
<keyword evidence="3" id="KW-1185">Reference proteome</keyword>
<dbReference type="OrthoDB" id="1454284at2"/>
<dbReference type="RefSeq" id="WP_073216206.1">
    <property type="nucleotide sequence ID" value="NZ_FNNS01000001.1"/>
</dbReference>
<proteinExistence type="predicted"/>
<keyword evidence="1" id="KW-0812">Transmembrane</keyword>
<dbReference type="Proteomes" id="UP000184172">
    <property type="component" value="Unassembled WGS sequence"/>
</dbReference>
<keyword evidence="1" id="KW-0472">Membrane</keyword>
<evidence type="ECO:0008006" key="4">
    <source>
        <dbReference type="Google" id="ProtNLM"/>
    </source>
</evidence>
<dbReference type="EMBL" id="FQYV01000006">
    <property type="protein sequence ID" value="SHI83570.1"/>
    <property type="molecule type" value="Genomic_DNA"/>
</dbReference>